<reference evidence="2 3" key="1">
    <citation type="submission" date="2019-06" db="EMBL/GenBank/DDBJ databases">
        <title>Flavobacteriaceae Paucihalobacterium erythroidium CWB-1, complete genome.</title>
        <authorList>
            <person name="Wu S."/>
        </authorList>
    </citation>
    <scope>NUCLEOTIDE SEQUENCE [LARGE SCALE GENOMIC DNA]</scope>
    <source>
        <strain evidence="2 3">CWB-1</strain>
    </source>
</reference>
<protein>
    <recommendedName>
        <fullName evidence="1">IPT/TIG domain-containing protein</fullName>
    </recommendedName>
</protein>
<dbReference type="AlphaFoldDB" id="A0A506PPD8"/>
<dbReference type="Gene3D" id="2.60.40.10">
    <property type="entry name" value="Immunoglobulins"/>
    <property type="match status" value="2"/>
</dbReference>
<name>A0A506PPD8_9FLAO</name>
<proteinExistence type="predicted"/>
<comment type="caution">
    <text evidence="2">The sequence shown here is derived from an EMBL/GenBank/DDBJ whole genome shotgun (WGS) entry which is preliminary data.</text>
</comment>
<evidence type="ECO:0000313" key="3">
    <source>
        <dbReference type="Proteomes" id="UP000317332"/>
    </source>
</evidence>
<evidence type="ECO:0000259" key="1">
    <source>
        <dbReference type="Pfam" id="PF01833"/>
    </source>
</evidence>
<organism evidence="2 3">
    <name type="scientific">Paucihalobacter ruber</name>
    <dbReference type="NCBI Taxonomy" id="2567861"/>
    <lineage>
        <taxon>Bacteria</taxon>
        <taxon>Pseudomonadati</taxon>
        <taxon>Bacteroidota</taxon>
        <taxon>Flavobacteriia</taxon>
        <taxon>Flavobacteriales</taxon>
        <taxon>Flavobacteriaceae</taxon>
        <taxon>Paucihalobacter</taxon>
    </lineage>
</organism>
<dbReference type="CDD" id="cd00102">
    <property type="entry name" value="IPT"/>
    <property type="match status" value="1"/>
</dbReference>
<dbReference type="SUPFAM" id="SSF81296">
    <property type="entry name" value="E set domains"/>
    <property type="match status" value="1"/>
</dbReference>
<sequence length="1066" mass="115720">MKKNQMSQTRFVLFLLTVISTIFIQAQPTITNVVPLRVTNGSTVTITGTGFTNNANTTVNFGGSTAGFTITSRSTTEIVLNITGNRSGAPTVVVNGNASAPSALSLIYVAPIIRNNDDSIRINKIYTDFDGFWESSSTSNNSANQPNTSHNLLGFEFNGVTYSTGVNDASLSANNVSFNAQYYRAFSTRGVIGRTHNNLFLAMADLIDGTAHNALGNPNSPNIDGLTSYDVLIDGLNGLDLGTGITNFNTQASIKFTSDNIQPGPSETFFTDNIPDVVFTQIAQPNGSDIYYFSDIDGNVVGTPIRLTLASFSPIGTYRLDLFTFPNNTDIDIATPNGNRRVDQRTRDIRMLGLRFSDFGININNYSNVHSLTMSAGGGADLAFIAYNTESFKIKAPVIISAPNPVNICKLPYNDDVTFSVIAGVDGGGATPIFYQWKKNNIVIPGANSSSYTIPGPVENSDFATYKVEVFNDFGAIVAASAVLKLGGQTSVWNGNSWNNPPNNTSSLVFAADYDSSTNLLGDKLQGCDCKINNDVTITIASNDVMVLQNALSLEPFKPAEFNVPIFDEDGNQTGVMDIPAQQAGKLIIENNGSLVQINETANNSGKIIYKRTATNLKPFDYVYWSSPVEDFDVSGLSSYSTPQFQWNPNVANPNGTFGNWTAASGTMNVGEGYISRVNNANDFTVTFEGAPHNGVYTKSLSGTANPTPSTNYWNLLGNPYPSSINAEDFLLANTAIEGTVRIWTHGSSIGSYSSPFYQNFSQNYNPNDYIIYNGTAAIPPGFNGKIASGQGFFVQGISGVGSVTFNNLQRYKNGLPAYDNSQFYRNSAQDNELSTSLEAQKSVMWLSIINESNDSHYNIAVGYVAGATYNKDRMYDTTLGDENGLLFYSLLDTNEELVIQGRPAPVDISDLVPLGFTAPSSDQYSIVIDQISGEFVADKDIYLEDKFLNITHDLKVAPYNFSSDKGTYNNRFNLRYTNNTLSIDDNTMLDNSTIVYVNDGQLHIKTSTDFDAIRAFDITGKQILSYTSSGLGMQDLATPFSFSNGVYIVQIDFNSGNTINRKIVK</sequence>
<accession>A0A506PPD8</accession>
<keyword evidence="3" id="KW-1185">Reference proteome</keyword>
<gene>
    <name evidence="2" type="ORF">FJ651_01265</name>
</gene>
<dbReference type="EMBL" id="VHIQ01000001">
    <property type="protein sequence ID" value="TPV35571.1"/>
    <property type="molecule type" value="Genomic_DNA"/>
</dbReference>
<dbReference type="Proteomes" id="UP000317332">
    <property type="component" value="Unassembled WGS sequence"/>
</dbReference>
<dbReference type="InterPro" id="IPR002909">
    <property type="entry name" value="IPT_dom"/>
</dbReference>
<feature type="domain" description="IPT/TIG" evidence="1">
    <location>
        <begin position="28"/>
        <end position="99"/>
    </location>
</feature>
<dbReference type="RefSeq" id="WP_140988581.1">
    <property type="nucleotide sequence ID" value="NZ_VHIQ01000001.1"/>
</dbReference>
<evidence type="ECO:0000313" key="2">
    <source>
        <dbReference type="EMBL" id="TPV35571.1"/>
    </source>
</evidence>
<dbReference type="Pfam" id="PF01833">
    <property type="entry name" value="TIG"/>
    <property type="match status" value="1"/>
</dbReference>
<dbReference type="InterPro" id="IPR013783">
    <property type="entry name" value="Ig-like_fold"/>
</dbReference>
<dbReference type="OrthoDB" id="1652165at2"/>
<dbReference type="InterPro" id="IPR014756">
    <property type="entry name" value="Ig_E-set"/>
</dbReference>